<feature type="domain" description="N-acetyltransferase" evidence="1">
    <location>
        <begin position="137"/>
        <end position="295"/>
    </location>
</feature>
<accession>A0ABW5GTH9</accession>
<dbReference type="CDD" id="cd04301">
    <property type="entry name" value="NAT_SF"/>
    <property type="match status" value="1"/>
</dbReference>
<dbReference type="PROSITE" id="PS51186">
    <property type="entry name" value="GNAT"/>
    <property type="match status" value="1"/>
</dbReference>
<dbReference type="RefSeq" id="WP_345407646.1">
    <property type="nucleotide sequence ID" value="NZ_BAABHG010000023.1"/>
</dbReference>
<name>A0ABW5GTH9_9PSEU</name>
<dbReference type="EC" id="2.3.-.-" evidence="2"/>
<evidence type="ECO:0000259" key="1">
    <source>
        <dbReference type="PROSITE" id="PS51186"/>
    </source>
</evidence>
<reference evidence="3" key="1">
    <citation type="journal article" date="2019" name="Int. J. Syst. Evol. Microbiol.">
        <title>The Global Catalogue of Microorganisms (GCM) 10K type strain sequencing project: providing services to taxonomists for standard genome sequencing and annotation.</title>
        <authorList>
            <consortium name="The Broad Institute Genomics Platform"/>
            <consortium name="The Broad Institute Genome Sequencing Center for Infectious Disease"/>
            <person name="Wu L."/>
            <person name="Ma J."/>
        </authorList>
    </citation>
    <scope>NUCLEOTIDE SEQUENCE [LARGE SCALE GENOMIC DNA]</scope>
    <source>
        <strain evidence="3">CGMCC 4.7643</strain>
    </source>
</reference>
<comment type="caution">
    <text evidence="2">The sequence shown here is derived from an EMBL/GenBank/DDBJ whole genome shotgun (WGS) entry which is preliminary data.</text>
</comment>
<organism evidence="2 3">
    <name type="scientific">Amycolatopsis samaneae</name>
    <dbReference type="NCBI Taxonomy" id="664691"/>
    <lineage>
        <taxon>Bacteria</taxon>
        <taxon>Bacillati</taxon>
        <taxon>Actinomycetota</taxon>
        <taxon>Actinomycetes</taxon>
        <taxon>Pseudonocardiales</taxon>
        <taxon>Pseudonocardiaceae</taxon>
        <taxon>Amycolatopsis</taxon>
    </lineage>
</organism>
<protein>
    <submittedName>
        <fullName evidence="2">GNAT family N-acetyltransferase</fullName>
        <ecNumber evidence="2">2.3.-.-</ecNumber>
    </submittedName>
</protein>
<evidence type="ECO:0000313" key="3">
    <source>
        <dbReference type="Proteomes" id="UP001597419"/>
    </source>
</evidence>
<gene>
    <name evidence="2" type="ORF">ACFSYJ_36245</name>
</gene>
<sequence>MAAPRRIWHTRFAALDPLLRPVPLPAGGVPLRSGPDFGVLTRTVVAPASWRALWGPSVTYRLSPVPGEDAAAGVGALLDAWDARRAGDPEHDSARVVTWPSRDLAVAEVLLSRGFAPEVALAVRPAAPVPGHRVPGIAVRAAREADVEEIVALRLTELEYAALVGPSVRRPGAAALLAAETRRGLRFGARILLADRDGVAAGLVAFGGTSRVAPGDGTLPEGRWGHLGTLAVSPAARGRGIGRVLAATAHRELGLSGVRGTFLYYHPANPLSTVFWHRQGYRPLWTTWARRRGGG</sequence>
<dbReference type="Gene3D" id="3.40.630.30">
    <property type="match status" value="1"/>
</dbReference>
<dbReference type="Pfam" id="PF00583">
    <property type="entry name" value="Acetyltransf_1"/>
    <property type="match status" value="1"/>
</dbReference>
<dbReference type="InterPro" id="IPR000182">
    <property type="entry name" value="GNAT_dom"/>
</dbReference>
<keyword evidence="3" id="KW-1185">Reference proteome</keyword>
<dbReference type="GO" id="GO:0016746">
    <property type="term" value="F:acyltransferase activity"/>
    <property type="evidence" value="ECO:0007669"/>
    <property type="project" value="UniProtKB-KW"/>
</dbReference>
<dbReference type="EMBL" id="JBHUKU010000024">
    <property type="protein sequence ID" value="MFD2464116.1"/>
    <property type="molecule type" value="Genomic_DNA"/>
</dbReference>
<dbReference type="Proteomes" id="UP001597419">
    <property type="component" value="Unassembled WGS sequence"/>
</dbReference>
<keyword evidence="2" id="KW-0808">Transferase</keyword>
<dbReference type="SUPFAM" id="SSF55729">
    <property type="entry name" value="Acyl-CoA N-acyltransferases (Nat)"/>
    <property type="match status" value="1"/>
</dbReference>
<keyword evidence="2" id="KW-0012">Acyltransferase</keyword>
<evidence type="ECO:0000313" key="2">
    <source>
        <dbReference type="EMBL" id="MFD2464116.1"/>
    </source>
</evidence>
<dbReference type="InterPro" id="IPR016181">
    <property type="entry name" value="Acyl_CoA_acyltransferase"/>
</dbReference>
<proteinExistence type="predicted"/>